<gene>
    <name evidence="1" type="ordered locus">Veis_0614</name>
</gene>
<dbReference type="EMBL" id="CP000542">
    <property type="protein sequence ID" value="ABM56397.1"/>
    <property type="molecule type" value="Genomic_DNA"/>
</dbReference>
<dbReference type="AlphaFoldDB" id="A1WFJ0"/>
<dbReference type="InterPro" id="IPR018531">
    <property type="entry name" value="DUF1993"/>
</dbReference>
<protein>
    <recommendedName>
        <fullName evidence="3">DUF1993 domain-containing protein</fullName>
    </recommendedName>
</protein>
<dbReference type="RefSeq" id="WP_011808411.1">
    <property type="nucleotide sequence ID" value="NC_008786.1"/>
</dbReference>
<name>A1WFJ0_VEREI</name>
<dbReference type="KEGG" id="vei:Veis_0614"/>
<reference evidence="2" key="1">
    <citation type="submission" date="2006-12" db="EMBL/GenBank/DDBJ databases">
        <title>Complete sequence of chromosome 1 of Verminephrobacter eiseniae EF01-2.</title>
        <authorList>
            <person name="Copeland A."/>
            <person name="Lucas S."/>
            <person name="Lapidus A."/>
            <person name="Barry K."/>
            <person name="Detter J.C."/>
            <person name="Glavina del Rio T."/>
            <person name="Dalin E."/>
            <person name="Tice H."/>
            <person name="Pitluck S."/>
            <person name="Chertkov O."/>
            <person name="Brettin T."/>
            <person name="Bruce D."/>
            <person name="Han C."/>
            <person name="Tapia R."/>
            <person name="Gilna P."/>
            <person name="Schmutz J."/>
            <person name="Larimer F."/>
            <person name="Land M."/>
            <person name="Hauser L."/>
            <person name="Kyrpides N."/>
            <person name="Kim E."/>
            <person name="Stahl D."/>
            <person name="Richardson P."/>
        </authorList>
    </citation>
    <scope>NUCLEOTIDE SEQUENCE [LARGE SCALE GENOMIC DNA]</scope>
    <source>
        <strain evidence="2">EF01-2</strain>
    </source>
</reference>
<sequence length="170" mass="18777">MTHSLYNASIPVFRQMLGSVKDILTKTEAHATARKIEPEALLQARLFPDMFPLARQVLIACDFAKGVAARLAGVEVPTLPDAQRPGFAELHERIGQVLAFVEGLPAASFAAAATRQITLQPGTPREKQFVGEHYLLHYGLPQFFFHVNATYAIARHNGVELGKSDYMGRY</sequence>
<dbReference type="eggNOG" id="COG3812">
    <property type="taxonomic scope" value="Bacteria"/>
</dbReference>
<proteinExistence type="predicted"/>
<dbReference type="Gene3D" id="1.20.120.450">
    <property type="entry name" value="dinb family like domain"/>
    <property type="match status" value="1"/>
</dbReference>
<dbReference type="Pfam" id="PF09351">
    <property type="entry name" value="DUF1993"/>
    <property type="match status" value="1"/>
</dbReference>
<dbReference type="SUPFAM" id="SSF109854">
    <property type="entry name" value="DinB/YfiT-like putative metalloenzymes"/>
    <property type="match status" value="1"/>
</dbReference>
<dbReference type="InterPro" id="IPR034660">
    <property type="entry name" value="DinB/YfiT-like"/>
</dbReference>
<evidence type="ECO:0008006" key="3">
    <source>
        <dbReference type="Google" id="ProtNLM"/>
    </source>
</evidence>
<evidence type="ECO:0000313" key="1">
    <source>
        <dbReference type="EMBL" id="ABM56397.1"/>
    </source>
</evidence>
<dbReference type="OrthoDB" id="338237at2"/>
<dbReference type="PANTHER" id="PTHR36922">
    <property type="entry name" value="BLL2446 PROTEIN"/>
    <property type="match status" value="1"/>
</dbReference>
<evidence type="ECO:0000313" key="2">
    <source>
        <dbReference type="Proteomes" id="UP000000374"/>
    </source>
</evidence>
<dbReference type="Proteomes" id="UP000000374">
    <property type="component" value="Chromosome"/>
</dbReference>
<dbReference type="GeneID" id="76459316"/>
<keyword evidence="2" id="KW-1185">Reference proteome</keyword>
<organism evidence="1 2">
    <name type="scientific">Verminephrobacter eiseniae (strain EF01-2)</name>
    <dbReference type="NCBI Taxonomy" id="391735"/>
    <lineage>
        <taxon>Bacteria</taxon>
        <taxon>Pseudomonadati</taxon>
        <taxon>Pseudomonadota</taxon>
        <taxon>Betaproteobacteria</taxon>
        <taxon>Burkholderiales</taxon>
        <taxon>Comamonadaceae</taxon>
        <taxon>Verminephrobacter</taxon>
    </lineage>
</organism>
<dbReference type="PANTHER" id="PTHR36922:SF1">
    <property type="entry name" value="DUF1993 DOMAIN-CONTAINING PROTEIN"/>
    <property type="match status" value="1"/>
</dbReference>
<accession>A1WFJ0</accession>
<dbReference type="HOGENOM" id="CLU_090929_1_0_4"/>